<keyword evidence="1" id="KW-0472">Membrane</keyword>
<accession>A0A3P6FKW8</accession>
<feature type="transmembrane region" description="Helical" evidence="1">
    <location>
        <begin position="34"/>
        <end position="53"/>
    </location>
</feature>
<sequence length="101" mass="11508">MKKIHLLQASTLLFAMKIILEEQSQDKCIQAVALRLILAGLMMYLVFHTHTVLNSLRQRKCLNVGAPCRQITCSATCTNPSLLQLARIILQIRINQQMELF</sequence>
<reference evidence="2" key="1">
    <citation type="submission" date="2018-11" db="EMBL/GenBank/DDBJ databases">
        <authorList>
            <consortium name="Genoscope - CEA"/>
            <person name="William W."/>
        </authorList>
    </citation>
    <scope>NUCLEOTIDE SEQUENCE</scope>
</reference>
<protein>
    <submittedName>
        <fullName evidence="2">Uncharacterized protein</fullName>
    </submittedName>
</protein>
<keyword evidence="1" id="KW-0812">Transmembrane</keyword>
<organism evidence="2">
    <name type="scientific">Brassica oleracea</name>
    <name type="common">Wild cabbage</name>
    <dbReference type="NCBI Taxonomy" id="3712"/>
    <lineage>
        <taxon>Eukaryota</taxon>
        <taxon>Viridiplantae</taxon>
        <taxon>Streptophyta</taxon>
        <taxon>Embryophyta</taxon>
        <taxon>Tracheophyta</taxon>
        <taxon>Spermatophyta</taxon>
        <taxon>Magnoliopsida</taxon>
        <taxon>eudicotyledons</taxon>
        <taxon>Gunneridae</taxon>
        <taxon>Pentapetalae</taxon>
        <taxon>rosids</taxon>
        <taxon>malvids</taxon>
        <taxon>Brassicales</taxon>
        <taxon>Brassicaceae</taxon>
        <taxon>Brassiceae</taxon>
        <taxon>Brassica</taxon>
    </lineage>
</organism>
<evidence type="ECO:0000256" key="1">
    <source>
        <dbReference type="SAM" id="Phobius"/>
    </source>
</evidence>
<keyword evidence="1" id="KW-1133">Transmembrane helix</keyword>
<dbReference type="AlphaFoldDB" id="A0A3P6FKW8"/>
<proteinExistence type="predicted"/>
<name>A0A3P6FKW8_BRAOL</name>
<gene>
    <name evidence="2" type="ORF">BOLC8T51942H</name>
</gene>
<evidence type="ECO:0000313" key="2">
    <source>
        <dbReference type="EMBL" id="VDD58713.1"/>
    </source>
</evidence>
<dbReference type="EMBL" id="LR031879">
    <property type="protein sequence ID" value="VDD58713.1"/>
    <property type="molecule type" value="Genomic_DNA"/>
</dbReference>